<evidence type="ECO:0000256" key="2">
    <source>
        <dbReference type="ARBA" id="ARBA00022737"/>
    </source>
</evidence>
<dbReference type="EMBL" id="SSOP01000268">
    <property type="protein sequence ID" value="KAB5589448.1"/>
    <property type="molecule type" value="Genomic_DNA"/>
</dbReference>
<dbReference type="SUPFAM" id="SSF50965">
    <property type="entry name" value="Galactose oxidase, central domain"/>
    <property type="match status" value="1"/>
</dbReference>
<protein>
    <recommendedName>
        <fullName evidence="4">BTB domain-containing protein</fullName>
    </recommendedName>
</protein>
<comment type="caution">
    <text evidence="5">The sequence shown here is derived from an EMBL/GenBank/DDBJ whole genome shotgun (WGS) entry which is preliminary data.</text>
</comment>
<dbReference type="Gene3D" id="3.30.710.10">
    <property type="entry name" value="Potassium Channel Kv1.1, Chain A"/>
    <property type="match status" value="1"/>
</dbReference>
<dbReference type="Pfam" id="PF00651">
    <property type="entry name" value="BTB"/>
    <property type="match status" value="1"/>
</dbReference>
<dbReference type="PROSITE" id="PS50097">
    <property type="entry name" value="BTB"/>
    <property type="match status" value="1"/>
</dbReference>
<dbReference type="PANTHER" id="PTHR46093">
    <property type="entry name" value="ACYL-COA-BINDING DOMAIN-CONTAINING PROTEIN 5"/>
    <property type="match status" value="1"/>
</dbReference>
<dbReference type="Proteomes" id="UP000383932">
    <property type="component" value="Unassembled WGS sequence"/>
</dbReference>
<keyword evidence="2" id="KW-0677">Repeat</keyword>
<evidence type="ECO:0000256" key="3">
    <source>
        <dbReference type="SAM" id="MobiDB-lite"/>
    </source>
</evidence>
<keyword evidence="1" id="KW-0880">Kelch repeat</keyword>
<dbReference type="InterPro" id="IPR000210">
    <property type="entry name" value="BTB/POZ_dom"/>
</dbReference>
<feature type="region of interest" description="Disordered" evidence="3">
    <location>
        <begin position="300"/>
        <end position="344"/>
    </location>
</feature>
<sequence length="1320" mass="147555">MLKLFSTLTEDDHLVSDLYRGSITAVPRGLDTELYVWGCAHQNSDWIVLNWRERRWRVVETGGDENAPSARHAQTGTYFTMVGEPYIAVLGGSASPANDANHSFANVFIYDIKQRLWLPVPTESDSQADVEKLTPRLFHTSTFVEIEHDPHLVVVGGIFSERVVTSNLPTPTTVNRRASVLPELRFYNLRLRKWSQPIYVPGRYRHSAVLIPSATEPKVMIIGGRDIKGNLSKEPFIIDVRSAFQSLKYPAGRPSSADQGNGAYWSWFSGIVQSLGPYYGHCHAVSHADSVVIFAHPDRTMRETSTQPENERSRRSSSFRSPQRVQPEGRPRPPGQSPSHRSDMHTGYSAWALSFDRGAASLRELRRLRRISQKAETAAQNLATLAGQQNHNPISSTTAPTLQSQAHSTSHLTQSAAKSEWLWCGVVHSGWGTTTGGQEDLLLLMYQIEGRIFLVPALLSALGVPREGSNGVDLTTNFGSLPGLYDLLPQLWDGAPQTSPNNPLDPTLPPFADFALKTSTPASPPIILHRSILFARSAYFRALLTSGFNESRTGEATVEEGYAAAYALCHWIYTSSLPAWLENPSSLGRDDSLHMSLSIEARYASHAGEILCDLLIAANARMLPKLAARVRQLIREQHMRIPELAPLVWRAADLTDMNDMEDLVPFSHSWNDGNTNTSLIEYPWVGQVVSNQRRPPESRRQFSTAVSHWCCEGGPEVQAAMENAKEWLDPETWRSWFEKRAKSKREEAPPLQSSEPHVQGVEGSAGVESDIDYSLMLAIQIGNNGRRPPRVLEVPELLSLICSFSRISDCVRLAQTCRPVFKVATAFVWQHVDGAQNLLTLLSGTRIITQTKAPGTNEPNCKKIVIGMASSTVDFTRFDIYAPYVRRLNIYGSSAQYYQVSGWSPLVLRANSKTLLPNLLSIVIQSAHDDHGPDQVMWIRAFASPSLLTIQAIPGRPNSRTPPRVSPSAASVILDIIAGCCPRLMRLSLFVSEALPLDKHDGENNMLCFFWKRPYYEYLRAFPALFELTCCVFMLEPDPLRLIASLPHLSRLSVYSSGNRIVLRPPALSHEAFPSLRELCLQGVDPYEAASIMRIPSIMKHLTTLELILHPERLDEDEDREEWITSSLLTLLSNCPNLNMFHLDLDPNLDLEDAYDIGDQDVMDTFSKLPLVSLTLSGVHISDWASTGSLRTVWPSVTTLRMRNQFASPLILSCFAQLPRLQHLTLNIYLEGFIACPKLPSFCPLHTLEISAGGTAFEPENLEYTSRFLLSLFPSLRRVVWAGYHGDETPEQAAQRRFIGFLNHHLTMRRELEELRARCA</sequence>
<dbReference type="OrthoDB" id="6359816at2759"/>
<evidence type="ECO:0000313" key="6">
    <source>
        <dbReference type="Proteomes" id="UP000383932"/>
    </source>
</evidence>
<dbReference type="InterPro" id="IPR011333">
    <property type="entry name" value="SKP1/BTB/POZ_sf"/>
</dbReference>
<evidence type="ECO:0000256" key="1">
    <source>
        <dbReference type="ARBA" id="ARBA00022441"/>
    </source>
</evidence>
<accession>A0A5N5QDC4</accession>
<dbReference type="Gene3D" id="2.120.10.80">
    <property type="entry name" value="Kelch-type beta propeller"/>
    <property type="match status" value="1"/>
</dbReference>
<dbReference type="SUPFAM" id="SSF54695">
    <property type="entry name" value="POZ domain"/>
    <property type="match status" value="1"/>
</dbReference>
<feature type="domain" description="BTB" evidence="4">
    <location>
        <begin position="512"/>
        <end position="577"/>
    </location>
</feature>
<dbReference type="Gene3D" id="3.80.10.10">
    <property type="entry name" value="Ribonuclease Inhibitor"/>
    <property type="match status" value="1"/>
</dbReference>
<evidence type="ECO:0000313" key="5">
    <source>
        <dbReference type="EMBL" id="KAB5589448.1"/>
    </source>
</evidence>
<evidence type="ECO:0000259" key="4">
    <source>
        <dbReference type="PROSITE" id="PS50097"/>
    </source>
</evidence>
<proteinExistence type="predicted"/>
<gene>
    <name evidence="5" type="ORF">CTheo_7102</name>
</gene>
<dbReference type="InterPro" id="IPR015915">
    <property type="entry name" value="Kelch-typ_b-propeller"/>
</dbReference>
<reference evidence="5 6" key="1">
    <citation type="journal article" date="2019" name="Fungal Biol. Biotechnol.">
        <title>Draft genome sequence of fastidious pathogen Ceratobasidium theobromae, which causes vascular-streak dieback in Theobroma cacao.</title>
        <authorList>
            <person name="Ali S.S."/>
            <person name="Asman A."/>
            <person name="Shao J."/>
            <person name="Firmansyah A.P."/>
            <person name="Susilo A.W."/>
            <person name="Rosmana A."/>
            <person name="McMahon P."/>
            <person name="Junaid M."/>
            <person name="Guest D."/>
            <person name="Kheng T.Y."/>
            <person name="Meinhardt L.W."/>
            <person name="Bailey B.A."/>
        </authorList>
    </citation>
    <scope>NUCLEOTIDE SEQUENCE [LARGE SCALE GENOMIC DNA]</scope>
    <source>
        <strain evidence="5 6">CT2</strain>
    </source>
</reference>
<name>A0A5N5QDC4_9AGAM</name>
<dbReference type="SUPFAM" id="SSF52047">
    <property type="entry name" value="RNI-like"/>
    <property type="match status" value="1"/>
</dbReference>
<dbReference type="PANTHER" id="PTHR46093:SF18">
    <property type="entry name" value="FIBRONECTIN TYPE-III DOMAIN-CONTAINING PROTEIN"/>
    <property type="match status" value="1"/>
</dbReference>
<keyword evidence="6" id="KW-1185">Reference proteome</keyword>
<dbReference type="InterPro" id="IPR011043">
    <property type="entry name" value="Gal_Oxase/kelch_b-propeller"/>
</dbReference>
<organism evidence="5 6">
    <name type="scientific">Ceratobasidium theobromae</name>
    <dbReference type="NCBI Taxonomy" id="1582974"/>
    <lineage>
        <taxon>Eukaryota</taxon>
        <taxon>Fungi</taxon>
        <taxon>Dikarya</taxon>
        <taxon>Basidiomycota</taxon>
        <taxon>Agaricomycotina</taxon>
        <taxon>Agaricomycetes</taxon>
        <taxon>Cantharellales</taxon>
        <taxon>Ceratobasidiaceae</taxon>
        <taxon>Ceratobasidium</taxon>
    </lineage>
</organism>
<dbReference type="InterPro" id="IPR032675">
    <property type="entry name" value="LRR_dom_sf"/>
</dbReference>